<gene>
    <name evidence="4" type="ORF">PEVE_00036676</name>
</gene>
<evidence type="ECO:0000256" key="1">
    <source>
        <dbReference type="SAM" id="MobiDB-lite"/>
    </source>
</evidence>
<dbReference type="SUPFAM" id="SSF48726">
    <property type="entry name" value="Immunoglobulin"/>
    <property type="match status" value="1"/>
</dbReference>
<dbReference type="Gene3D" id="2.60.40.10">
    <property type="entry name" value="Immunoglobulins"/>
    <property type="match status" value="1"/>
</dbReference>
<evidence type="ECO:0000313" key="5">
    <source>
        <dbReference type="Proteomes" id="UP001159427"/>
    </source>
</evidence>
<organism evidence="4 5">
    <name type="scientific">Porites evermanni</name>
    <dbReference type="NCBI Taxonomy" id="104178"/>
    <lineage>
        <taxon>Eukaryota</taxon>
        <taxon>Metazoa</taxon>
        <taxon>Cnidaria</taxon>
        <taxon>Anthozoa</taxon>
        <taxon>Hexacorallia</taxon>
        <taxon>Scleractinia</taxon>
        <taxon>Fungiina</taxon>
        <taxon>Poritidae</taxon>
        <taxon>Porites</taxon>
    </lineage>
</organism>
<reference evidence="4 5" key="1">
    <citation type="submission" date="2022-05" db="EMBL/GenBank/DDBJ databases">
        <authorList>
            <consortium name="Genoscope - CEA"/>
            <person name="William W."/>
        </authorList>
    </citation>
    <scope>NUCLEOTIDE SEQUENCE [LARGE SCALE GENOMIC DNA]</scope>
</reference>
<protein>
    <recommendedName>
        <fullName evidence="3">Ig-like domain-containing protein</fullName>
    </recommendedName>
</protein>
<dbReference type="Pfam" id="PF13927">
    <property type="entry name" value="Ig_3"/>
    <property type="match status" value="1"/>
</dbReference>
<evidence type="ECO:0000256" key="2">
    <source>
        <dbReference type="SAM" id="Phobius"/>
    </source>
</evidence>
<dbReference type="PROSITE" id="PS50835">
    <property type="entry name" value="IG_LIKE"/>
    <property type="match status" value="1"/>
</dbReference>
<keyword evidence="2" id="KW-0472">Membrane</keyword>
<accession>A0ABN8LP36</accession>
<comment type="caution">
    <text evidence="4">The sequence shown here is derived from an EMBL/GenBank/DDBJ whole genome shotgun (WGS) entry which is preliminary data.</text>
</comment>
<dbReference type="Proteomes" id="UP001159427">
    <property type="component" value="Unassembled WGS sequence"/>
</dbReference>
<feature type="region of interest" description="Disordered" evidence="1">
    <location>
        <begin position="75"/>
        <end position="107"/>
    </location>
</feature>
<dbReference type="Gene3D" id="1.20.5.320">
    <property type="entry name" value="6-Phosphogluconate Dehydrogenase, domain 3"/>
    <property type="match status" value="1"/>
</dbReference>
<evidence type="ECO:0000313" key="4">
    <source>
        <dbReference type="EMBL" id="CAH3017309.1"/>
    </source>
</evidence>
<proteinExistence type="predicted"/>
<dbReference type="EMBL" id="CALNXI010000059">
    <property type="protein sequence ID" value="CAH3017309.1"/>
    <property type="molecule type" value="Genomic_DNA"/>
</dbReference>
<name>A0ABN8LP36_9CNID</name>
<dbReference type="InterPro" id="IPR013783">
    <property type="entry name" value="Ig-like_fold"/>
</dbReference>
<feature type="domain" description="Ig-like" evidence="3">
    <location>
        <begin position="108"/>
        <end position="182"/>
    </location>
</feature>
<sequence length="197" mass="21269">MQQSARKEENGAIRRQTVDSLSCKSALLLSVVCCIALIHVELRIQEHYRLISSSVTYCGQMEKLILQKIQQNNKRDLGLSGDPGPVGPRGPPGEKGTKGEPGQSISAPTLLQRPVETTVNESQTAILKCTADGNPTPLVTWSKMNSSLPAGRHVEGSSGALIATNVRRGETMVFTAAALKTCWDASTRLRNLQFNVS</sequence>
<dbReference type="InterPro" id="IPR036179">
    <property type="entry name" value="Ig-like_dom_sf"/>
</dbReference>
<evidence type="ECO:0000259" key="3">
    <source>
        <dbReference type="PROSITE" id="PS50835"/>
    </source>
</evidence>
<dbReference type="InterPro" id="IPR007110">
    <property type="entry name" value="Ig-like_dom"/>
</dbReference>
<feature type="transmembrane region" description="Helical" evidence="2">
    <location>
        <begin position="21"/>
        <end position="40"/>
    </location>
</feature>
<keyword evidence="5" id="KW-1185">Reference proteome</keyword>
<keyword evidence="2" id="KW-0812">Transmembrane</keyword>
<keyword evidence="2" id="KW-1133">Transmembrane helix</keyword>